<comment type="caution">
    <text evidence="1">The sequence shown here is derived from an EMBL/GenBank/DDBJ whole genome shotgun (WGS) entry which is preliminary data.</text>
</comment>
<dbReference type="AlphaFoldDB" id="A0A848ND32"/>
<proteinExistence type="predicted"/>
<name>A0A848ND32_9BURK</name>
<organism evidence="1 2">
    <name type="scientific">Achromobacter ruhlandii</name>
    <dbReference type="NCBI Taxonomy" id="72557"/>
    <lineage>
        <taxon>Bacteria</taxon>
        <taxon>Pseudomonadati</taxon>
        <taxon>Pseudomonadota</taxon>
        <taxon>Betaproteobacteria</taxon>
        <taxon>Burkholderiales</taxon>
        <taxon>Alcaligenaceae</taxon>
        <taxon>Achromobacter</taxon>
    </lineage>
</organism>
<dbReference type="RefSeq" id="WP_054418231.1">
    <property type="nucleotide sequence ID" value="NZ_CYSV01000020.1"/>
</dbReference>
<accession>A0A848ND32</accession>
<dbReference type="InterPro" id="IPR049156">
    <property type="entry name" value="Phage_chap_TAC_15-like"/>
</dbReference>
<reference evidence="1 2" key="1">
    <citation type="submission" date="2020-04" db="EMBL/GenBank/DDBJ databases">
        <title>Achromobacter ruhlandii genome sequencing and assembly.</title>
        <authorList>
            <person name="Martins R.C.R."/>
            <person name="Perdigao-Neto L.V."/>
            <person name="Levin A.S.S."/>
            <person name="Costa S.F."/>
        </authorList>
    </citation>
    <scope>NUCLEOTIDE SEQUENCE [LARGE SCALE GENOMIC DNA]</scope>
    <source>
        <strain evidence="1 2">9035ralo</strain>
    </source>
</reference>
<gene>
    <name evidence="1" type="ORF">HGQ98_01545</name>
</gene>
<dbReference type="EMBL" id="JABBZE010000006">
    <property type="protein sequence ID" value="NMU88572.1"/>
    <property type="molecule type" value="Genomic_DNA"/>
</dbReference>
<dbReference type="Pfam" id="PF21822">
    <property type="entry name" value="Phage_TAC_15"/>
    <property type="match status" value="1"/>
</dbReference>
<evidence type="ECO:0000313" key="2">
    <source>
        <dbReference type="Proteomes" id="UP000542405"/>
    </source>
</evidence>
<dbReference type="Proteomes" id="UP000542405">
    <property type="component" value="Unassembled WGS sequence"/>
</dbReference>
<protein>
    <submittedName>
        <fullName evidence="1">Uncharacterized protein</fullName>
    </submittedName>
</protein>
<evidence type="ECO:0000313" key="1">
    <source>
        <dbReference type="EMBL" id="NMU88572.1"/>
    </source>
</evidence>
<sequence length="159" mass="17473">MSRTKPIQIGTTTFHVTKFDAITQLKLLGDLQKEVVPSAGALFGAVVSEPGEARDEQAIMDALRQLSGRLGGDDLKKWFGVLVTSENVSFELDGREPQPLTDAHRGLAFQDFAEILELMYHVLMHNFSGPLVRWAGRFGPARERLANLSGSLIPPSNEN</sequence>